<reference evidence="1 2" key="1">
    <citation type="journal article" date="2019" name="PLoS ONE">
        <title>Comparative genome analysis indicates high evolutionary potential of pathogenicity genes in Colletotrichum tanaceti.</title>
        <authorList>
            <person name="Lelwala R.V."/>
            <person name="Korhonen P.K."/>
            <person name="Young N.D."/>
            <person name="Scott J.B."/>
            <person name="Ades P.A."/>
            <person name="Gasser R.B."/>
            <person name="Taylor P.W.J."/>
        </authorList>
    </citation>
    <scope>NUCLEOTIDE SEQUENCE [LARGE SCALE GENOMIC DNA]</scope>
    <source>
        <strain evidence="1">BRIP57314</strain>
    </source>
</reference>
<dbReference type="EMBL" id="PJEX01000053">
    <property type="protein sequence ID" value="TKW57014.1"/>
    <property type="molecule type" value="Genomic_DNA"/>
</dbReference>
<accession>A0A4U6XMW5</accession>
<keyword evidence="2" id="KW-1185">Reference proteome</keyword>
<dbReference type="AlphaFoldDB" id="A0A4U6XMW5"/>
<sequence>MSDPSASAQGPADTALLFKKPTFRKTCWSDQPGILRSQREQDSYPSYPGMDNSYECGNIRDALKTDTVFFSIDFETLCLEKLWEGGYRTKPITEIGISVLDTRIISGCKIHGECASGTAAEAPGCFPGPTATKPVTPATPATPVKTAAAAEAPGCFPGPTAAVGPLPCRSNPGDRGLIWQQHVSSDHYIVDDYSDHYAGNCRDVASFDHNSNSYGFAFKSSKFVKEVNVAKLIQSR</sequence>
<name>A0A4U6XMW5_9PEZI</name>
<organism evidence="1 2">
    <name type="scientific">Colletotrichum tanaceti</name>
    <dbReference type="NCBI Taxonomy" id="1306861"/>
    <lineage>
        <taxon>Eukaryota</taxon>
        <taxon>Fungi</taxon>
        <taxon>Dikarya</taxon>
        <taxon>Ascomycota</taxon>
        <taxon>Pezizomycotina</taxon>
        <taxon>Sordariomycetes</taxon>
        <taxon>Hypocreomycetidae</taxon>
        <taxon>Glomerellales</taxon>
        <taxon>Glomerellaceae</taxon>
        <taxon>Colletotrichum</taxon>
        <taxon>Colletotrichum destructivum species complex</taxon>
    </lineage>
</organism>
<evidence type="ECO:0000313" key="2">
    <source>
        <dbReference type="Proteomes" id="UP000310108"/>
    </source>
</evidence>
<comment type="caution">
    <text evidence="1">The sequence shown here is derived from an EMBL/GenBank/DDBJ whole genome shotgun (WGS) entry which is preliminary data.</text>
</comment>
<dbReference type="Proteomes" id="UP000310108">
    <property type="component" value="Unassembled WGS sequence"/>
</dbReference>
<evidence type="ECO:0000313" key="1">
    <source>
        <dbReference type="EMBL" id="TKW57014.1"/>
    </source>
</evidence>
<protein>
    <submittedName>
        <fullName evidence="1">Uncharacterized protein</fullName>
    </submittedName>
</protein>
<dbReference type="OrthoDB" id="4850481at2759"/>
<gene>
    <name evidence="1" type="ORF">CTA1_13025</name>
</gene>
<proteinExistence type="predicted"/>